<dbReference type="NCBIfam" id="TIGR01593">
    <property type="entry name" value="holin_tox_secr"/>
    <property type="match status" value="1"/>
</dbReference>
<evidence type="ECO:0000256" key="3">
    <source>
        <dbReference type="ARBA" id="ARBA00022989"/>
    </source>
</evidence>
<comment type="caution">
    <text evidence="7">The sequence shown here is derived from an EMBL/GenBank/DDBJ whole genome shotgun (WGS) entry which is preliminary data.</text>
</comment>
<dbReference type="EMBL" id="LUGO01000030">
    <property type="protein sequence ID" value="OXS41529.1"/>
    <property type="molecule type" value="Genomic_DNA"/>
</dbReference>
<reference evidence="7 8" key="1">
    <citation type="submission" date="2016-03" db="EMBL/GenBank/DDBJ databases">
        <title>Sequencing of Lactobacillus Species from Commercial Turkeys.</title>
        <authorList>
            <person name="Johnson T.J."/>
            <person name="Youmans B.P."/>
            <person name="Case K.A."/>
        </authorList>
    </citation>
    <scope>NUCLEOTIDE SEQUENCE [LARGE SCALE GENOMIC DNA]</scope>
    <source>
        <strain evidence="7 8">UMNLA1</strain>
    </source>
</reference>
<dbReference type="InterPro" id="IPR006480">
    <property type="entry name" value="Phage_holin_4_1"/>
</dbReference>
<evidence type="ECO:0000313" key="7">
    <source>
        <dbReference type="EMBL" id="OXS41529.1"/>
    </source>
</evidence>
<keyword evidence="3 6" id="KW-1133">Transmembrane helix</keyword>
<keyword evidence="2 6" id="KW-0812">Transmembrane</keyword>
<dbReference type="GO" id="GO:0016020">
    <property type="term" value="C:membrane"/>
    <property type="evidence" value="ECO:0007669"/>
    <property type="project" value="UniProtKB-SubCell"/>
</dbReference>
<evidence type="ECO:0000256" key="1">
    <source>
        <dbReference type="ARBA" id="ARBA00004141"/>
    </source>
</evidence>
<dbReference type="AlphaFoldDB" id="A0A226RMZ7"/>
<comment type="subcellular location">
    <subcellularLocation>
        <location evidence="1">Membrane</location>
        <topology evidence="1">Multi-pass membrane protein</topology>
    </subcellularLocation>
</comment>
<organism evidence="7 8">
    <name type="scientific">Ligilactobacillus agilis</name>
    <dbReference type="NCBI Taxonomy" id="1601"/>
    <lineage>
        <taxon>Bacteria</taxon>
        <taxon>Bacillati</taxon>
        <taxon>Bacillota</taxon>
        <taxon>Bacilli</taxon>
        <taxon>Lactobacillales</taxon>
        <taxon>Lactobacillaceae</taxon>
        <taxon>Ligilactobacillus</taxon>
    </lineage>
</organism>
<evidence type="ECO:0000256" key="2">
    <source>
        <dbReference type="ARBA" id="ARBA00022692"/>
    </source>
</evidence>
<sequence length="142" mass="15912">MFHFLIGAVPPPPTHLVYLDKLQALLDNKLILIYTWAVFVDLLTGFVKSLNHKSTNSTKGLSGLLKHAILLIAILTLYPLLDLIGMVGMGDAFLVFYILFYLVSIIENLGQIGFPVPEWVKRYLYKLSDDYNENGPTKGGKD</sequence>
<feature type="transmembrane region" description="Helical" evidence="6">
    <location>
        <begin position="68"/>
        <end position="88"/>
    </location>
</feature>
<accession>A0A226RMZ7</accession>
<dbReference type="Pfam" id="PF05105">
    <property type="entry name" value="Phage_holin_4_1"/>
    <property type="match status" value="1"/>
</dbReference>
<evidence type="ECO:0000256" key="5">
    <source>
        <dbReference type="ARBA" id="ARBA00023600"/>
    </source>
</evidence>
<evidence type="ECO:0000256" key="6">
    <source>
        <dbReference type="SAM" id="Phobius"/>
    </source>
</evidence>
<gene>
    <name evidence="7" type="ORF">AYP69_02540</name>
</gene>
<evidence type="ECO:0000313" key="8">
    <source>
        <dbReference type="Proteomes" id="UP000215261"/>
    </source>
</evidence>
<dbReference type="Proteomes" id="UP000215261">
    <property type="component" value="Unassembled WGS sequence"/>
</dbReference>
<name>A0A226RMZ7_9LACO</name>
<comment type="similarity">
    <text evidence="5">Belongs to the bacteriophage holin family. Cp-1 holin subfamily.</text>
</comment>
<evidence type="ECO:0000256" key="4">
    <source>
        <dbReference type="ARBA" id="ARBA00023136"/>
    </source>
</evidence>
<feature type="transmembrane region" description="Helical" evidence="6">
    <location>
        <begin position="94"/>
        <end position="116"/>
    </location>
</feature>
<feature type="transmembrane region" description="Helical" evidence="6">
    <location>
        <begin position="30"/>
        <end position="47"/>
    </location>
</feature>
<dbReference type="RefSeq" id="WP_089144582.1">
    <property type="nucleotide sequence ID" value="NZ_LUGD01000066.1"/>
</dbReference>
<keyword evidence="4 6" id="KW-0472">Membrane</keyword>
<protein>
    <submittedName>
        <fullName evidence="7">Holin</fullName>
    </submittedName>
</protein>
<proteinExistence type="inferred from homology"/>